<dbReference type="SUPFAM" id="SSF58087">
    <property type="entry name" value="Variant surface glycoprotein (N-terminal domain)"/>
    <property type="match status" value="1"/>
</dbReference>
<feature type="signal peptide" evidence="1">
    <location>
        <begin position="1"/>
        <end position="20"/>
    </location>
</feature>
<gene>
    <name evidence="2" type="ORF">TEOVI_000480500</name>
</gene>
<reference evidence="2" key="1">
    <citation type="submission" date="2016-09" db="EMBL/GenBank/DDBJ databases">
        <authorList>
            <person name="Hebert L."/>
            <person name="Moumen B."/>
        </authorList>
    </citation>
    <scope>NUCLEOTIDE SEQUENCE [LARGE SCALE GENOMIC DNA]</scope>
    <source>
        <strain evidence="2">OVI</strain>
    </source>
</reference>
<protein>
    <recommendedName>
        <fullName evidence="4">Trypanosome variant surface glycoprotein (A-type)</fullName>
    </recommendedName>
</protein>
<keyword evidence="3" id="KW-1185">Reference proteome</keyword>
<dbReference type="EMBL" id="CZPT02001055">
    <property type="protein sequence ID" value="SCU68745.1"/>
    <property type="molecule type" value="Genomic_DNA"/>
</dbReference>
<dbReference type="VEuPathDB" id="TriTrypDB:TEOVI_000480500"/>
<dbReference type="RefSeq" id="XP_067079841.1">
    <property type="nucleotide sequence ID" value="XM_067223740.1"/>
</dbReference>
<evidence type="ECO:0000313" key="2">
    <source>
        <dbReference type="EMBL" id="SCU68745.1"/>
    </source>
</evidence>
<organism evidence="2 3">
    <name type="scientific">Trypanosoma equiperdum</name>
    <dbReference type="NCBI Taxonomy" id="5694"/>
    <lineage>
        <taxon>Eukaryota</taxon>
        <taxon>Discoba</taxon>
        <taxon>Euglenozoa</taxon>
        <taxon>Kinetoplastea</taxon>
        <taxon>Metakinetoplastina</taxon>
        <taxon>Trypanosomatida</taxon>
        <taxon>Trypanosomatidae</taxon>
        <taxon>Trypanosoma</taxon>
    </lineage>
</organism>
<proteinExistence type="predicted"/>
<comment type="caution">
    <text evidence="2">The sequence shown here is derived from an EMBL/GenBank/DDBJ whole genome shotgun (WGS) entry which is preliminary data.</text>
</comment>
<dbReference type="GeneID" id="92378745"/>
<dbReference type="Proteomes" id="UP000195570">
    <property type="component" value="Unassembled WGS sequence"/>
</dbReference>
<accession>A0A1G4IA57</accession>
<evidence type="ECO:0000256" key="1">
    <source>
        <dbReference type="SAM" id="SignalP"/>
    </source>
</evidence>
<keyword evidence="1" id="KW-0732">Signal</keyword>
<sequence>MSLPFIWTIAVLATATGTLATIHEHTKQVATACAAARQFGEALTVIKSKATDLITSQEKLQKDYTRLVLAATATRGDLRIAAAALLPVAGKLLDKTAADVSRLTALALQVTAKIGRHQGVKAVLADIESLSVPTMADRTLSEND</sequence>
<dbReference type="AlphaFoldDB" id="A0A1G4IA57"/>
<feature type="chain" id="PRO_5009235345" description="Trypanosome variant surface glycoprotein (A-type)" evidence="1">
    <location>
        <begin position="21"/>
        <end position="144"/>
    </location>
</feature>
<evidence type="ECO:0000313" key="3">
    <source>
        <dbReference type="Proteomes" id="UP000195570"/>
    </source>
</evidence>
<evidence type="ECO:0008006" key="4">
    <source>
        <dbReference type="Google" id="ProtNLM"/>
    </source>
</evidence>
<name>A0A1G4IA57_TRYEQ</name>